<dbReference type="InterPro" id="IPR015168">
    <property type="entry name" value="SsuA/THI5"/>
</dbReference>
<dbReference type="PATRIC" id="fig|1423749.3.peg.1811"/>
<dbReference type="AlphaFoldDB" id="A0A0R1VB06"/>
<protein>
    <recommendedName>
        <fullName evidence="6">Putative aliphatic sulfonates-binding protein</fullName>
    </recommendedName>
</protein>
<evidence type="ECO:0000313" key="8">
    <source>
        <dbReference type="EMBL" id="KRM02575.1"/>
    </source>
</evidence>
<keyword evidence="9" id="KW-1185">Reference proteome</keyword>
<organism evidence="8 9">
    <name type="scientific">Limosilactobacillus gastricus DSM 16045</name>
    <dbReference type="NCBI Taxonomy" id="1423749"/>
    <lineage>
        <taxon>Bacteria</taxon>
        <taxon>Bacillati</taxon>
        <taxon>Bacillota</taxon>
        <taxon>Bacilli</taxon>
        <taxon>Lactobacillales</taxon>
        <taxon>Lactobacillaceae</taxon>
        <taxon>Limosilactobacillus</taxon>
    </lineage>
</organism>
<dbReference type="NCBIfam" id="TIGR01728">
    <property type="entry name" value="SsuA_fam"/>
    <property type="match status" value="1"/>
</dbReference>
<dbReference type="GO" id="GO:0042626">
    <property type="term" value="F:ATPase-coupled transmembrane transporter activity"/>
    <property type="evidence" value="ECO:0007669"/>
    <property type="project" value="InterPro"/>
</dbReference>
<accession>A0A0R1VB06</accession>
<sequence length="325" mass="35598">MKENRSVRKIVTLVLLVAWLVVAFIGYRLTYADSSSSLKTITIGYQAGDEFDISKTRGEFAKKMKAKGYKVKFKEFSNGSAEMQALASGSIDYARTGDTPGVTALASGTKLTYIAAGADKANGSGILVKNDSGIDSLSDLKGKTIAYTKGTSSEYMLRMALKKAGLSTSDVTLKNLDQSAASVAYNNGEVDAWANWDPATSQAEVTGNSKLLVNGKTLGVNNRSYLMASTSFAEDNEEASRLIIKYANQDMQWANKHKSKVIKMMAKKLKLSTKVVTKMVNRRSYSWEAMTKATVKEEQEIADLFYQAKVITKKVDISDHVQYLK</sequence>
<keyword evidence="3" id="KW-0813">Transport</keyword>
<dbReference type="EMBL" id="AZFN01000009">
    <property type="protein sequence ID" value="KRM02575.1"/>
    <property type="molecule type" value="Genomic_DNA"/>
</dbReference>
<dbReference type="SMART" id="SM00062">
    <property type="entry name" value="PBPb"/>
    <property type="match status" value="1"/>
</dbReference>
<name>A0A0R1VB06_9LACO</name>
<proteinExistence type="inferred from homology"/>
<dbReference type="Proteomes" id="UP000051739">
    <property type="component" value="Unassembled WGS sequence"/>
</dbReference>
<gene>
    <name evidence="8" type="ORF">FC60_GL001751</name>
</gene>
<evidence type="ECO:0000259" key="7">
    <source>
        <dbReference type="SMART" id="SM00062"/>
    </source>
</evidence>
<feature type="domain" description="Solute-binding protein family 3/N-terminal" evidence="7">
    <location>
        <begin position="40"/>
        <end position="250"/>
    </location>
</feature>
<reference evidence="8 9" key="1">
    <citation type="journal article" date="2015" name="Genome Announc.">
        <title>Expanding the biotechnology potential of lactobacilli through comparative genomics of 213 strains and associated genera.</title>
        <authorList>
            <person name="Sun Z."/>
            <person name="Harris H.M."/>
            <person name="McCann A."/>
            <person name="Guo C."/>
            <person name="Argimon S."/>
            <person name="Zhang W."/>
            <person name="Yang X."/>
            <person name="Jeffery I.B."/>
            <person name="Cooney J.C."/>
            <person name="Kagawa T.F."/>
            <person name="Liu W."/>
            <person name="Song Y."/>
            <person name="Salvetti E."/>
            <person name="Wrobel A."/>
            <person name="Rasinkangas P."/>
            <person name="Parkhill J."/>
            <person name="Rea M.C."/>
            <person name="O'Sullivan O."/>
            <person name="Ritari J."/>
            <person name="Douillard F.P."/>
            <person name="Paul Ross R."/>
            <person name="Yang R."/>
            <person name="Briner A.E."/>
            <person name="Felis G.E."/>
            <person name="de Vos W.M."/>
            <person name="Barrangou R."/>
            <person name="Klaenhammer T.R."/>
            <person name="Caufield P.W."/>
            <person name="Cui Y."/>
            <person name="Zhang H."/>
            <person name="O'Toole P.W."/>
        </authorList>
    </citation>
    <scope>NUCLEOTIDE SEQUENCE [LARGE SCALE GENOMIC DNA]</scope>
    <source>
        <strain evidence="8 9">DSM 16045</strain>
    </source>
</reference>
<dbReference type="FunFam" id="3.40.190.10:FF:000050">
    <property type="entry name" value="Sulfonate ABC transporter substrate-binding protein"/>
    <property type="match status" value="1"/>
</dbReference>
<comment type="function">
    <text evidence="5">Part of a binding-protein-dependent transport system for aliphatic sulfonates. Putative binding protein.</text>
</comment>
<dbReference type="SUPFAM" id="SSF53850">
    <property type="entry name" value="Periplasmic binding protein-like II"/>
    <property type="match status" value="1"/>
</dbReference>
<evidence type="ECO:0000256" key="1">
    <source>
        <dbReference type="ARBA" id="ARBA00004418"/>
    </source>
</evidence>
<dbReference type="Gene3D" id="3.40.190.10">
    <property type="entry name" value="Periplasmic binding protein-like II"/>
    <property type="match status" value="2"/>
</dbReference>
<evidence type="ECO:0000256" key="2">
    <source>
        <dbReference type="ARBA" id="ARBA00010742"/>
    </source>
</evidence>
<dbReference type="PANTHER" id="PTHR30024">
    <property type="entry name" value="ALIPHATIC SULFONATES-BINDING PROTEIN-RELATED"/>
    <property type="match status" value="1"/>
</dbReference>
<comment type="caution">
    <text evidence="8">The sequence shown here is derived from an EMBL/GenBank/DDBJ whole genome shotgun (WGS) entry which is preliminary data.</text>
</comment>
<dbReference type="InterPro" id="IPR001638">
    <property type="entry name" value="Solute-binding_3/MltF_N"/>
</dbReference>
<evidence type="ECO:0000256" key="3">
    <source>
        <dbReference type="ARBA" id="ARBA00022448"/>
    </source>
</evidence>
<dbReference type="PANTHER" id="PTHR30024:SF42">
    <property type="entry name" value="ALIPHATIC SULFONATES-BINDING PROTEIN-RELATED"/>
    <property type="match status" value="1"/>
</dbReference>
<dbReference type="Pfam" id="PF09084">
    <property type="entry name" value="NMT1"/>
    <property type="match status" value="1"/>
</dbReference>
<keyword evidence="4" id="KW-0732">Signal</keyword>
<dbReference type="GO" id="GO:0042597">
    <property type="term" value="C:periplasmic space"/>
    <property type="evidence" value="ECO:0007669"/>
    <property type="project" value="UniProtKB-SubCell"/>
</dbReference>
<comment type="subcellular location">
    <subcellularLocation>
        <location evidence="1">Periplasm</location>
    </subcellularLocation>
</comment>
<dbReference type="RefSeq" id="WP_056937168.1">
    <property type="nucleotide sequence ID" value="NZ_AZFN01000009.1"/>
</dbReference>
<evidence type="ECO:0000256" key="5">
    <source>
        <dbReference type="ARBA" id="ARBA00055538"/>
    </source>
</evidence>
<evidence type="ECO:0000256" key="6">
    <source>
        <dbReference type="ARBA" id="ARBA00070228"/>
    </source>
</evidence>
<evidence type="ECO:0000313" key="9">
    <source>
        <dbReference type="Proteomes" id="UP000051739"/>
    </source>
</evidence>
<dbReference type="InterPro" id="IPR010067">
    <property type="entry name" value="ABC_SsuA_sub-bd"/>
</dbReference>
<evidence type="ECO:0000256" key="4">
    <source>
        <dbReference type="ARBA" id="ARBA00022729"/>
    </source>
</evidence>
<dbReference type="GO" id="GO:0016020">
    <property type="term" value="C:membrane"/>
    <property type="evidence" value="ECO:0007669"/>
    <property type="project" value="InterPro"/>
</dbReference>
<comment type="similarity">
    <text evidence="2">Belongs to the bacterial solute-binding protein SsuA/TauA family.</text>
</comment>